<feature type="chain" id="PRO_5020775252" description="Fungal lipase-type domain-containing protein" evidence="1">
    <location>
        <begin position="19"/>
        <end position="307"/>
    </location>
</feature>
<keyword evidence="1" id="KW-0732">Signal</keyword>
<feature type="signal peptide" evidence="1">
    <location>
        <begin position="1"/>
        <end position="18"/>
    </location>
</feature>
<dbReference type="GO" id="GO:0006629">
    <property type="term" value="P:lipid metabolic process"/>
    <property type="evidence" value="ECO:0007669"/>
    <property type="project" value="InterPro"/>
</dbReference>
<organism evidence="3 4">
    <name type="scientific">Steinernema carpocapsae</name>
    <name type="common">Entomopathogenic nematode</name>
    <dbReference type="NCBI Taxonomy" id="34508"/>
    <lineage>
        <taxon>Eukaryota</taxon>
        <taxon>Metazoa</taxon>
        <taxon>Ecdysozoa</taxon>
        <taxon>Nematoda</taxon>
        <taxon>Chromadorea</taxon>
        <taxon>Rhabditida</taxon>
        <taxon>Tylenchina</taxon>
        <taxon>Panagrolaimomorpha</taxon>
        <taxon>Strongyloidoidea</taxon>
        <taxon>Steinernematidae</taxon>
        <taxon>Steinernema</taxon>
    </lineage>
</organism>
<keyword evidence="4" id="KW-1185">Reference proteome</keyword>
<dbReference type="EMBL" id="AZBU02000005">
    <property type="protein sequence ID" value="TKR76059.1"/>
    <property type="molecule type" value="Genomic_DNA"/>
</dbReference>
<gene>
    <name evidence="3" type="ORF">L596_017260</name>
</gene>
<proteinExistence type="predicted"/>
<accession>A0A4U5N151</accession>
<evidence type="ECO:0000256" key="1">
    <source>
        <dbReference type="SAM" id="SignalP"/>
    </source>
</evidence>
<comment type="caution">
    <text evidence="3">The sequence shown here is derived from an EMBL/GenBank/DDBJ whole genome shotgun (WGS) entry which is preliminary data.</text>
</comment>
<dbReference type="SUPFAM" id="SSF53474">
    <property type="entry name" value="alpha/beta-Hydrolases"/>
    <property type="match status" value="1"/>
</dbReference>
<name>A0A4U5N151_STECR</name>
<dbReference type="OrthoDB" id="5866690at2759"/>
<reference evidence="3 4" key="2">
    <citation type="journal article" date="2019" name="G3 (Bethesda)">
        <title>Hybrid Assembly of the Genome of the Entomopathogenic Nematode Steinernema carpocapsae Identifies the X-Chromosome.</title>
        <authorList>
            <person name="Serra L."/>
            <person name="Macchietto M."/>
            <person name="Macias-Munoz A."/>
            <person name="McGill C.J."/>
            <person name="Rodriguez I.M."/>
            <person name="Rodriguez B."/>
            <person name="Murad R."/>
            <person name="Mortazavi A."/>
        </authorList>
    </citation>
    <scope>NUCLEOTIDE SEQUENCE [LARGE SCALE GENOMIC DNA]</scope>
    <source>
        <strain evidence="3 4">ALL</strain>
    </source>
</reference>
<dbReference type="InterPro" id="IPR002921">
    <property type="entry name" value="Fungal_lipase-type"/>
</dbReference>
<evidence type="ECO:0000259" key="2">
    <source>
        <dbReference type="Pfam" id="PF01764"/>
    </source>
</evidence>
<dbReference type="AlphaFoldDB" id="A0A4U5N151"/>
<dbReference type="InterPro" id="IPR029058">
    <property type="entry name" value="AB_hydrolase_fold"/>
</dbReference>
<evidence type="ECO:0000313" key="3">
    <source>
        <dbReference type="EMBL" id="TKR76059.1"/>
    </source>
</evidence>
<reference evidence="3 4" key="1">
    <citation type="journal article" date="2015" name="Genome Biol.">
        <title>Comparative genomics of Steinernema reveals deeply conserved gene regulatory networks.</title>
        <authorList>
            <person name="Dillman A.R."/>
            <person name="Macchietto M."/>
            <person name="Porter C.F."/>
            <person name="Rogers A."/>
            <person name="Williams B."/>
            <person name="Antoshechkin I."/>
            <person name="Lee M.M."/>
            <person name="Goodwin Z."/>
            <person name="Lu X."/>
            <person name="Lewis E.E."/>
            <person name="Goodrich-Blair H."/>
            <person name="Stock S.P."/>
            <person name="Adams B.J."/>
            <person name="Sternberg P.W."/>
            <person name="Mortazavi A."/>
        </authorList>
    </citation>
    <scope>NUCLEOTIDE SEQUENCE [LARGE SCALE GENOMIC DNA]</scope>
    <source>
        <strain evidence="3 4">ALL</strain>
    </source>
</reference>
<protein>
    <recommendedName>
        <fullName evidence="2">Fungal lipase-type domain-containing protein</fullName>
    </recommendedName>
</protein>
<evidence type="ECO:0000313" key="4">
    <source>
        <dbReference type="Proteomes" id="UP000298663"/>
    </source>
</evidence>
<feature type="domain" description="Fungal lipase-type" evidence="2">
    <location>
        <begin position="99"/>
        <end position="235"/>
    </location>
</feature>
<dbReference type="CDD" id="cd00519">
    <property type="entry name" value="Lipase_3"/>
    <property type="match status" value="1"/>
</dbReference>
<dbReference type="Gene3D" id="3.40.50.1820">
    <property type="entry name" value="alpha/beta hydrolase"/>
    <property type="match status" value="1"/>
</dbReference>
<sequence>MYPSPALLLFALLPLAASVPAVLRYKNMEYDDTLARNVMMPMSAAAYSDHPEHCVQHALGGNGRNASFYRQYTVECDGYLKADRCSGFLAVSHSDGAIIIAFRGTAHIFQLATEANESLFGHEMFIGGGKVSRFFLNAFKYVWNGGMKDGFLELRNRYPSYEAWITGHGLGGSMASIAAAQLVYLKQMDTENVKLVTLAQPRTGNRDYADAHDSLVKYSYRVVHNRDPVPHLPSEYLEGYHHHCNEAFYQNDMSDPYDYKVCKHQEDDRCSDSLLTSMVPRLADDFYYFHTNLPIADYGKNGCYNDN</sequence>
<dbReference type="PANTHER" id="PTHR45908">
    <property type="entry name" value="PROTEIN CBG11750-RELATED"/>
    <property type="match status" value="1"/>
</dbReference>
<dbReference type="Pfam" id="PF01764">
    <property type="entry name" value="Lipase_3"/>
    <property type="match status" value="1"/>
</dbReference>
<dbReference type="Proteomes" id="UP000298663">
    <property type="component" value="Unassembled WGS sequence"/>
</dbReference>